<dbReference type="InterPro" id="IPR029063">
    <property type="entry name" value="SAM-dependent_MTases_sf"/>
</dbReference>
<proteinExistence type="predicted"/>
<evidence type="ECO:0000313" key="2">
    <source>
        <dbReference type="EMBL" id="WNQ10808.1"/>
    </source>
</evidence>
<dbReference type="Pfam" id="PF08241">
    <property type="entry name" value="Methyltransf_11"/>
    <property type="match status" value="1"/>
</dbReference>
<protein>
    <submittedName>
        <fullName evidence="2">Class I SAM-dependent methyltransferase</fullName>
        <ecNumber evidence="2">2.1.-.-</ecNumber>
    </submittedName>
</protein>
<feature type="domain" description="Methyltransferase type 11" evidence="1">
    <location>
        <begin position="51"/>
        <end position="148"/>
    </location>
</feature>
<evidence type="ECO:0000259" key="1">
    <source>
        <dbReference type="Pfam" id="PF08241"/>
    </source>
</evidence>
<dbReference type="RefSeq" id="WP_315604582.1">
    <property type="nucleotide sequence ID" value="NZ_CP130318.1"/>
</dbReference>
<name>A0AA96LCS1_9BACL</name>
<dbReference type="Proteomes" id="UP001305702">
    <property type="component" value="Chromosome"/>
</dbReference>
<dbReference type="PANTHER" id="PTHR43591:SF24">
    <property type="entry name" value="2-METHOXY-6-POLYPRENYL-1,4-BENZOQUINOL METHYLASE, MITOCHONDRIAL"/>
    <property type="match status" value="1"/>
</dbReference>
<dbReference type="KEGG" id="paun:MJA45_24835"/>
<sequence>MHDKALVLEQYGTKKHLQTRINIHNLYSQAPFSFTQWALNQISLSGSEKALDAGCGSGGWLFPLAERLSQNGGSVVGLDLSEGMLAGIQAQASRYSNVELKVGDVQKLPFRDDSFYLVMANFMLYHVPDIEIAVRELKRVLKPGGQLIAATSSQSSMSVLWDIHLACQRKAGIEEKIVLRSVPTMRFSLENGSDFLRPHFDWFESKLLYDVLKFKESQPLMDYYASLLMKRGDTEHEVSDEHWRKVYGLVRHQVDEIINQQGCFSLPKTAGFFVACKVAN</sequence>
<keyword evidence="2" id="KW-0808">Transferase</keyword>
<dbReference type="EMBL" id="CP130318">
    <property type="protein sequence ID" value="WNQ10808.1"/>
    <property type="molecule type" value="Genomic_DNA"/>
</dbReference>
<dbReference type="EC" id="2.1.-.-" evidence="2"/>
<dbReference type="InterPro" id="IPR013216">
    <property type="entry name" value="Methyltransf_11"/>
</dbReference>
<keyword evidence="2" id="KW-0489">Methyltransferase</keyword>
<dbReference type="GO" id="GO:0032259">
    <property type="term" value="P:methylation"/>
    <property type="evidence" value="ECO:0007669"/>
    <property type="project" value="UniProtKB-KW"/>
</dbReference>
<keyword evidence="3" id="KW-1185">Reference proteome</keyword>
<dbReference type="Gene3D" id="3.40.50.150">
    <property type="entry name" value="Vaccinia Virus protein VP39"/>
    <property type="match status" value="1"/>
</dbReference>
<evidence type="ECO:0000313" key="3">
    <source>
        <dbReference type="Proteomes" id="UP001305702"/>
    </source>
</evidence>
<organism evidence="2 3">
    <name type="scientific">Paenibacillus aurantius</name>
    <dbReference type="NCBI Taxonomy" id="2918900"/>
    <lineage>
        <taxon>Bacteria</taxon>
        <taxon>Bacillati</taxon>
        <taxon>Bacillota</taxon>
        <taxon>Bacilli</taxon>
        <taxon>Bacillales</taxon>
        <taxon>Paenibacillaceae</taxon>
        <taxon>Paenibacillus</taxon>
    </lineage>
</organism>
<dbReference type="PANTHER" id="PTHR43591">
    <property type="entry name" value="METHYLTRANSFERASE"/>
    <property type="match status" value="1"/>
</dbReference>
<reference evidence="2 3" key="1">
    <citation type="submission" date="2022-02" db="EMBL/GenBank/DDBJ databases">
        <title>Paenibacillus sp. MBLB1776 Whole Genome Shotgun Sequencing.</title>
        <authorList>
            <person name="Hwang C.Y."/>
            <person name="Cho E.-S."/>
            <person name="Seo M.-J."/>
        </authorList>
    </citation>
    <scope>NUCLEOTIDE SEQUENCE [LARGE SCALE GENOMIC DNA]</scope>
    <source>
        <strain evidence="2 3">MBLB1776</strain>
    </source>
</reference>
<gene>
    <name evidence="2" type="ORF">MJA45_24835</name>
</gene>
<accession>A0AA96LCS1</accession>
<dbReference type="GO" id="GO:0008757">
    <property type="term" value="F:S-adenosylmethionine-dependent methyltransferase activity"/>
    <property type="evidence" value="ECO:0007669"/>
    <property type="project" value="InterPro"/>
</dbReference>
<dbReference type="AlphaFoldDB" id="A0AA96LCS1"/>
<dbReference type="SUPFAM" id="SSF53335">
    <property type="entry name" value="S-adenosyl-L-methionine-dependent methyltransferases"/>
    <property type="match status" value="1"/>
</dbReference>
<dbReference type="CDD" id="cd02440">
    <property type="entry name" value="AdoMet_MTases"/>
    <property type="match status" value="1"/>
</dbReference>